<organism evidence="1 2">
    <name type="scientific">Papaver atlanticum</name>
    <dbReference type="NCBI Taxonomy" id="357466"/>
    <lineage>
        <taxon>Eukaryota</taxon>
        <taxon>Viridiplantae</taxon>
        <taxon>Streptophyta</taxon>
        <taxon>Embryophyta</taxon>
        <taxon>Tracheophyta</taxon>
        <taxon>Spermatophyta</taxon>
        <taxon>Magnoliopsida</taxon>
        <taxon>Ranunculales</taxon>
        <taxon>Papaveraceae</taxon>
        <taxon>Papaveroideae</taxon>
        <taxon>Papaver</taxon>
    </lineage>
</organism>
<dbReference type="EMBL" id="JAJJMB010014260">
    <property type="protein sequence ID" value="KAI3861563.1"/>
    <property type="molecule type" value="Genomic_DNA"/>
</dbReference>
<accession>A0AAD4X7V4</accession>
<dbReference type="GO" id="GO:0031416">
    <property type="term" value="C:NatB complex"/>
    <property type="evidence" value="ECO:0007669"/>
    <property type="project" value="TreeGrafter"/>
</dbReference>
<dbReference type="Pfam" id="PF00227">
    <property type="entry name" value="Proteasome"/>
    <property type="match status" value="1"/>
</dbReference>
<dbReference type="Proteomes" id="UP001202328">
    <property type="component" value="Unassembled WGS sequence"/>
</dbReference>
<reference evidence="1" key="1">
    <citation type="submission" date="2022-04" db="EMBL/GenBank/DDBJ databases">
        <title>A functionally conserved STORR gene fusion in Papaver species that diverged 16.8 million years ago.</title>
        <authorList>
            <person name="Catania T."/>
        </authorList>
    </citation>
    <scope>NUCLEOTIDE SEQUENCE</scope>
    <source>
        <strain evidence="1">S-188037</strain>
    </source>
</reference>
<dbReference type="SUPFAM" id="SSF56235">
    <property type="entry name" value="N-terminal nucleophile aminohydrolases (Ntn hydrolases)"/>
    <property type="match status" value="1"/>
</dbReference>
<dbReference type="PANTHER" id="PTHR22767:SF3">
    <property type="entry name" value="N-ALPHA-ACETYLTRANSFERASE 25, NATB AUXILIARY SUBUNIT"/>
    <property type="match status" value="1"/>
</dbReference>
<protein>
    <submittedName>
        <fullName evidence="1">Uncharacterized protein</fullName>
    </submittedName>
</protein>
<name>A0AAD4X7V4_9MAGN</name>
<dbReference type="GO" id="GO:0051603">
    <property type="term" value="P:proteolysis involved in protein catabolic process"/>
    <property type="evidence" value="ECO:0007669"/>
    <property type="project" value="InterPro"/>
</dbReference>
<dbReference type="Gene3D" id="3.60.20.10">
    <property type="entry name" value="Glutamine Phosphoribosylpyrophosphate, subunit 1, domain 1"/>
    <property type="match status" value="1"/>
</dbReference>
<sequence length="576" mass="64445">MRALKIINTLQCKYPTSALVLALKALLYERTGRSETLAICSDAKEKLFTDTSVLPDVLDTLQTVFHRLGEYACENGSNSLALMTGLFYCYVRGLSYIDQLKISLEMYKKFDREHGQRFLFWSVMSIQSQMIYQLLTEYVNLHKMKEAETLLVCISVSEQLGKIDFACEILSNLGPTLLVAEVEGLRIKGVRLLARVCDYTAAAGVLSQKLESCLDDWDCIINDLCQLPENKLLGAIHENALPIFHVCKLLQSSDYETNSLIPVILRSAVPHLGNNFELEDELENAVHEYFNRLGSSVEVSFQVLPRVDELRLIENLARRAWDLPALQEAFNGLNTISGYIRRGIIVPGLKSGFHGTVIALKTKKFMIVALTSKTSYDAFKLKAEKIRVFGNMCVAVTGDWISSAKIISSLSTCWRFLKDENKKRPSISKFAEFTRGKLFSRTRNTEIIFAGFDQLKVGKPAVPCISYARGFQNVDVEEPFLCGGTGYHYAAMVLSKGGVHPDMTLEAAIALVEKALVYAIMGDGCTGGWASIYVIENDTPIRRMPREDICKCSLGNLVTEEEYPIVEDCRLNLSCN</sequence>
<dbReference type="InterPro" id="IPR029055">
    <property type="entry name" value="Ntn_hydrolases_N"/>
</dbReference>
<evidence type="ECO:0000313" key="2">
    <source>
        <dbReference type="Proteomes" id="UP001202328"/>
    </source>
</evidence>
<dbReference type="PANTHER" id="PTHR22767">
    <property type="entry name" value="N-TERMINAL ACETYLTRANSFERASE-RELATED"/>
    <property type="match status" value="1"/>
</dbReference>
<comment type="caution">
    <text evidence="1">The sequence shown here is derived from an EMBL/GenBank/DDBJ whole genome shotgun (WGS) entry which is preliminary data.</text>
</comment>
<dbReference type="AlphaFoldDB" id="A0AAD4X7V4"/>
<dbReference type="InterPro" id="IPR001353">
    <property type="entry name" value="Proteasome_sua/b"/>
</dbReference>
<keyword evidence="2" id="KW-1185">Reference proteome</keyword>
<proteinExistence type="predicted"/>
<dbReference type="GO" id="GO:0005839">
    <property type="term" value="C:proteasome core complex"/>
    <property type="evidence" value="ECO:0007669"/>
    <property type="project" value="InterPro"/>
</dbReference>
<gene>
    <name evidence="1" type="ORF">MKW98_000515</name>
</gene>
<evidence type="ECO:0000313" key="1">
    <source>
        <dbReference type="EMBL" id="KAI3861563.1"/>
    </source>
</evidence>